<dbReference type="Proteomes" id="UP000199013">
    <property type="component" value="Unassembled WGS sequence"/>
</dbReference>
<dbReference type="PRINTS" id="PR00080">
    <property type="entry name" value="SDRFAMILY"/>
</dbReference>
<dbReference type="FunFam" id="3.40.50.720:FF:000084">
    <property type="entry name" value="Short-chain dehydrogenase reductase"/>
    <property type="match status" value="1"/>
</dbReference>
<comment type="similarity">
    <text evidence="1">Belongs to the short-chain dehydrogenases/reductases (SDR) family.</text>
</comment>
<sequence>MDFGLKGRSALVTGGSRGIGRAVVLALAQQGASVIACYVNDSDAVTSLVDELERLGADARLVRADVSVEADVSRLVETVRDRYGTLDILVNNAATVTQLPLHEVGLDQWRQVLDTNLTSLYLIHRAAHDLLANDASVINIGSAGSLRGVADRTPYMTSKAGVLGLTRSLSKELGPRGIRVNTVAPGYTETDQMAGLPAARRAQAEARTALGRLAQPEEIAGAVLFLASDAARYITGATLHVDGGI</sequence>
<dbReference type="PRINTS" id="PR00081">
    <property type="entry name" value="GDHRDH"/>
</dbReference>
<protein>
    <submittedName>
        <fullName evidence="3">Short-chain dehydrogenase/reductase SDR</fullName>
    </submittedName>
</protein>
<organism evidence="3 4">
    <name type="scientific">Candidatus Protofrankia californiensis</name>
    <dbReference type="NCBI Taxonomy" id="1839754"/>
    <lineage>
        <taxon>Bacteria</taxon>
        <taxon>Bacillati</taxon>
        <taxon>Actinomycetota</taxon>
        <taxon>Actinomycetes</taxon>
        <taxon>Frankiales</taxon>
        <taxon>Frankiaceae</taxon>
        <taxon>Protofrankia</taxon>
    </lineage>
</organism>
<dbReference type="Gene3D" id="3.40.50.720">
    <property type="entry name" value="NAD(P)-binding Rossmann-like Domain"/>
    <property type="match status" value="1"/>
</dbReference>
<keyword evidence="4" id="KW-1185">Reference proteome</keyword>
<evidence type="ECO:0000313" key="3">
    <source>
        <dbReference type="EMBL" id="SBW18687.1"/>
    </source>
</evidence>
<dbReference type="InterPro" id="IPR036291">
    <property type="entry name" value="NAD(P)-bd_dom_sf"/>
</dbReference>
<keyword evidence="2" id="KW-0560">Oxidoreductase</keyword>
<dbReference type="InterPro" id="IPR002347">
    <property type="entry name" value="SDR_fam"/>
</dbReference>
<accession>A0A1C3NUB1</accession>
<dbReference type="NCBIfam" id="NF005559">
    <property type="entry name" value="PRK07231.1"/>
    <property type="match status" value="1"/>
</dbReference>
<reference evidence="4" key="1">
    <citation type="submission" date="2016-02" db="EMBL/GenBank/DDBJ databases">
        <authorList>
            <person name="Wibberg D."/>
        </authorList>
    </citation>
    <scope>NUCLEOTIDE SEQUENCE [LARGE SCALE GENOMIC DNA]</scope>
</reference>
<dbReference type="EMBL" id="FLUV01000305">
    <property type="protein sequence ID" value="SBW18687.1"/>
    <property type="molecule type" value="Genomic_DNA"/>
</dbReference>
<gene>
    <name evidence="3" type="ORF">FDG2_0771</name>
</gene>
<name>A0A1C3NUB1_9ACTN</name>
<dbReference type="Pfam" id="PF13561">
    <property type="entry name" value="adh_short_C2"/>
    <property type="match status" value="1"/>
</dbReference>
<dbReference type="GO" id="GO:0016616">
    <property type="term" value="F:oxidoreductase activity, acting on the CH-OH group of donors, NAD or NADP as acceptor"/>
    <property type="evidence" value="ECO:0007669"/>
    <property type="project" value="TreeGrafter"/>
</dbReference>
<proteinExistence type="inferred from homology"/>
<evidence type="ECO:0000256" key="2">
    <source>
        <dbReference type="ARBA" id="ARBA00023002"/>
    </source>
</evidence>
<dbReference type="PANTHER" id="PTHR42760">
    <property type="entry name" value="SHORT-CHAIN DEHYDROGENASES/REDUCTASES FAMILY MEMBER"/>
    <property type="match status" value="1"/>
</dbReference>
<dbReference type="PANTHER" id="PTHR42760:SF40">
    <property type="entry name" value="3-OXOACYL-[ACYL-CARRIER-PROTEIN] REDUCTASE, CHLOROPLASTIC"/>
    <property type="match status" value="1"/>
</dbReference>
<dbReference type="GO" id="GO:0030497">
    <property type="term" value="P:fatty acid elongation"/>
    <property type="evidence" value="ECO:0007669"/>
    <property type="project" value="TreeGrafter"/>
</dbReference>
<evidence type="ECO:0000313" key="4">
    <source>
        <dbReference type="Proteomes" id="UP000199013"/>
    </source>
</evidence>
<dbReference type="AlphaFoldDB" id="A0A1C3NUB1"/>
<dbReference type="SUPFAM" id="SSF51735">
    <property type="entry name" value="NAD(P)-binding Rossmann-fold domains"/>
    <property type="match status" value="1"/>
</dbReference>
<evidence type="ECO:0000256" key="1">
    <source>
        <dbReference type="ARBA" id="ARBA00006484"/>
    </source>
</evidence>